<evidence type="ECO:0000313" key="1">
    <source>
        <dbReference type="EMBL" id="GEA26975.1"/>
    </source>
</evidence>
<evidence type="ECO:0000313" key="2">
    <source>
        <dbReference type="Proteomes" id="UP000376575"/>
    </source>
</evidence>
<name>A0A5J4F958_MICAE</name>
<reference evidence="1 2" key="1">
    <citation type="journal article" date="2019" name="FEMS Microbiol. Lett.">
        <title>A novel salt-tolerant genotype illuminates the sucrose gene evolution in freshwater bloom-forming cyanobacterium Microcystis aeruginosa.</title>
        <authorList>
            <person name="Tanabe Y."/>
            <person name="Yamaguchi H."/>
            <person name="Sano T."/>
            <person name="Kawachi M."/>
        </authorList>
    </citation>
    <scope>NUCLEOTIDE SEQUENCE [LARGE SCALE GENOMIC DNA]</scope>
    <source>
        <strain evidence="1 2">NIES-4325</strain>
    </source>
</reference>
<dbReference type="AlphaFoldDB" id="A0A5J4F958"/>
<accession>A0A5J4F958</accession>
<organism evidence="1 2">
    <name type="scientific">Microcystis aeruginosa NIES-4325</name>
    <dbReference type="NCBI Taxonomy" id="2569534"/>
    <lineage>
        <taxon>Bacteria</taxon>
        <taxon>Bacillati</taxon>
        <taxon>Cyanobacteriota</taxon>
        <taxon>Cyanophyceae</taxon>
        <taxon>Oscillatoriophycideae</taxon>
        <taxon>Chroococcales</taxon>
        <taxon>Microcystaceae</taxon>
        <taxon>Microcystis</taxon>
    </lineage>
</organism>
<gene>
    <name evidence="1" type="ORF">MiAbW_01535</name>
</gene>
<dbReference type="EMBL" id="BJKP01000011">
    <property type="protein sequence ID" value="GEA26975.1"/>
    <property type="molecule type" value="Genomic_DNA"/>
</dbReference>
<dbReference type="Proteomes" id="UP000376575">
    <property type="component" value="Unassembled WGS sequence"/>
</dbReference>
<protein>
    <submittedName>
        <fullName evidence="1">Uncharacterized protein</fullName>
    </submittedName>
</protein>
<comment type="caution">
    <text evidence="1">The sequence shown here is derived from an EMBL/GenBank/DDBJ whole genome shotgun (WGS) entry which is preliminary data.</text>
</comment>
<dbReference type="RefSeq" id="WP_238707220.1">
    <property type="nucleotide sequence ID" value="NZ_BJKP01000011.1"/>
</dbReference>
<proteinExistence type="predicted"/>
<sequence>MTPEEQQQLNQYLVSILEILNQDSQQERFHPSINSPNKDLVVHDISTQDVCVEVVSPPQEDARWYQGLSSQIDQEILQGKIIAYQIRWFNGNWSSWFVPGINDIDHKCNSSNNMRRMWSYFSDHEHKYIICKKPL</sequence>